<comment type="caution">
    <text evidence="2">The sequence shown here is derived from an EMBL/GenBank/DDBJ whole genome shotgun (WGS) entry which is preliminary data.</text>
</comment>
<evidence type="ECO:0000313" key="2">
    <source>
        <dbReference type="EMBL" id="KAK4526964.1"/>
    </source>
</evidence>
<organism evidence="2 3">
    <name type="scientific">Galdieria yellowstonensis</name>
    <dbReference type="NCBI Taxonomy" id="3028027"/>
    <lineage>
        <taxon>Eukaryota</taxon>
        <taxon>Rhodophyta</taxon>
        <taxon>Bangiophyceae</taxon>
        <taxon>Galdieriales</taxon>
        <taxon>Galdieriaceae</taxon>
        <taxon>Galdieria</taxon>
    </lineage>
</organism>
<accession>A0AAV9II09</accession>
<dbReference type="AlphaFoldDB" id="A0AAV9II09"/>
<protein>
    <submittedName>
        <fullName evidence="2">Uncharacterized protein</fullName>
    </submittedName>
</protein>
<reference evidence="2 3" key="1">
    <citation type="submission" date="2022-07" db="EMBL/GenBank/DDBJ databases">
        <title>Genome-wide signatures of adaptation to extreme environments.</title>
        <authorList>
            <person name="Cho C.H."/>
            <person name="Yoon H.S."/>
        </authorList>
    </citation>
    <scope>NUCLEOTIDE SEQUENCE [LARGE SCALE GENOMIC DNA]</scope>
    <source>
        <strain evidence="2 3">108.79 E11</strain>
    </source>
</reference>
<evidence type="ECO:0000256" key="1">
    <source>
        <dbReference type="SAM" id="MobiDB-lite"/>
    </source>
</evidence>
<sequence length="175" mass="19219">MEYLGPNRRGRPGKSFGRKSRGASRVSHVALPKNSDLWDNSLRFAEDAPAEDEEDYVSLDLESSSHPVNISASEEETVDDQSLSFIEQVESSLKNLSPIEISHLVLSPCSSSTSVSKSVHLLDLEFANDSSKSEKDAPFVDQKPRSSTVDVNLLSSSSNEAFDAWLENLSCRQGK</sequence>
<dbReference type="Proteomes" id="UP001300502">
    <property type="component" value="Unassembled WGS sequence"/>
</dbReference>
<dbReference type="EMBL" id="JANCYU010000046">
    <property type="protein sequence ID" value="KAK4526964.1"/>
    <property type="molecule type" value="Genomic_DNA"/>
</dbReference>
<evidence type="ECO:0000313" key="3">
    <source>
        <dbReference type="Proteomes" id="UP001300502"/>
    </source>
</evidence>
<name>A0AAV9II09_9RHOD</name>
<proteinExistence type="predicted"/>
<gene>
    <name evidence="2" type="ORF">GAYE_SCF31G4885</name>
</gene>
<keyword evidence="3" id="KW-1185">Reference proteome</keyword>
<feature type="region of interest" description="Disordered" evidence="1">
    <location>
        <begin position="1"/>
        <end position="27"/>
    </location>
</feature>
<feature type="compositionally biased region" description="Basic residues" evidence="1">
    <location>
        <begin position="8"/>
        <end position="22"/>
    </location>
</feature>